<protein>
    <submittedName>
        <fullName evidence="2">Uncharacterized protein</fullName>
    </submittedName>
</protein>
<feature type="compositionally biased region" description="Acidic residues" evidence="1">
    <location>
        <begin position="26"/>
        <end position="37"/>
    </location>
</feature>
<feature type="region of interest" description="Disordered" evidence="1">
    <location>
        <begin position="20"/>
        <end position="104"/>
    </location>
</feature>
<dbReference type="Proteomes" id="UP000232722">
    <property type="component" value="Unassembled WGS sequence"/>
</dbReference>
<feature type="region of interest" description="Disordered" evidence="1">
    <location>
        <begin position="225"/>
        <end position="246"/>
    </location>
</feature>
<evidence type="ECO:0000256" key="1">
    <source>
        <dbReference type="SAM" id="MobiDB-lite"/>
    </source>
</evidence>
<name>A0A2N0PP26_9GLOM</name>
<sequence>MFAPRANENETVESYLELIYGPLIPENEEENAEDDISDSSSVSSDDDIPTAGNQHWQHTQSQSQGRGRGREQGRGHGRGLGRGRGRGRGYSHGGHGHILQRPNNEVEDINQVEYLPPVNNLEGILKKVRAAIYLSLETHWNVPSELSLVATILDPRMKSFLYVEDLHREEQKTQAESLLSNLYTQLKHDLELPEEVRSPILDDDDDIFERMWASNQQLTQTGANSGKFLVNKLPDETNETGYNKSG</sequence>
<accession>A0A2N0PP26</accession>
<feature type="compositionally biased region" description="Polar residues" evidence="1">
    <location>
        <begin position="51"/>
        <end position="64"/>
    </location>
</feature>
<dbReference type="VEuPathDB" id="FungiDB:RhiirA1_387590"/>
<proteinExistence type="predicted"/>
<dbReference type="AlphaFoldDB" id="A0A2N0PP26"/>
<reference evidence="2 3" key="2">
    <citation type="submission" date="2017-09" db="EMBL/GenBank/DDBJ databases">
        <title>Extensive intraspecific genome diversity in a model arbuscular mycorrhizal fungus.</title>
        <authorList>
            <person name="Chen E.C."/>
            <person name="Morin E."/>
            <person name="Beaudet D."/>
            <person name="Noel J."/>
            <person name="Ndikumana S."/>
            <person name="Charron P."/>
            <person name="St-Onge C."/>
            <person name="Giorgi J."/>
            <person name="Grigoriev I.V."/>
            <person name="Roux C."/>
            <person name="Martin F.M."/>
            <person name="Corradi N."/>
        </authorList>
    </citation>
    <scope>NUCLEOTIDE SEQUENCE [LARGE SCALE GENOMIC DNA]</scope>
    <source>
        <strain evidence="2 3">A5</strain>
    </source>
</reference>
<reference evidence="2 3" key="1">
    <citation type="submission" date="2016-04" db="EMBL/GenBank/DDBJ databases">
        <title>Genome analyses suggest a sexual origin of heterokaryosis in a supposedly ancient asexual fungus.</title>
        <authorList>
            <person name="Ropars J."/>
            <person name="Sedzielewska K."/>
            <person name="Noel J."/>
            <person name="Charron P."/>
            <person name="Farinelli L."/>
            <person name="Marton T."/>
            <person name="Kruger M."/>
            <person name="Pelin A."/>
            <person name="Brachmann A."/>
            <person name="Corradi N."/>
        </authorList>
    </citation>
    <scope>NUCLEOTIDE SEQUENCE [LARGE SCALE GENOMIC DNA]</scope>
    <source>
        <strain evidence="2 3">A5</strain>
    </source>
</reference>
<comment type="caution">
    <text evidence="2">The sequence shown here is derived from an EMBL/GenBank/DDBJ whole genome shotgun (WGS) entry which is preliminary data.</text>
</comment>
<dbReference type="VEuPathDB" id="FungiDB:FUN_022868"/>
<gene>
    <name evidence="2" type="ORF">RhiirA5_376149</name>
</gene>
<dbReference type="EMBL" id="LLXJ01000533">
    <property type="protein sequence ID" value="PKC08587.1"/>
    <property type="molecule type" value="Genomic_DNA"/>
</dbReference>
<evidence type="ECO:0000313" key="2">
    <source>
        <dbReference type="EMBL" id="PKC08587.1"/>
    </source>
</evidence>
<evidence type="ECO:0000313" key="3">
    <source>
        <dbReference type="Proteomes" id="UP000232722"/>
    </source>
</evidence>
<organism evidence="2 3">
    <name type="scientific">Rhizophagus irregularis</name>
    <dbReference type="NCBI Taxonomy" id="588596"/>
    <lineage>
        <taxon>Eukaryota</taxon>
        <taxon>Fungi</taxon>
        <taxon>Fungi incertae sedis</taxon>
        <taxon>Mucoromycota</taxon>
        <taxon>Glomeromycotina</taxon>
        <taxon>Glomeromycetes</taxon>
        <taxon>Glomerales</taxon>
        <taxon>Glomeraceae</taxon>
        <taxon>Rhizophagus</taxon>
    </lineage>
</organism>
<feature type="compositionally biased region" description="Basic residues" evidence="1">
    <location>
        <begin position="75"/>
        <end position="89"/>
    </location>
</feature>